<dbReference type="Gramene" id="C.cajan_21264.t">
    <property type="protein sequence ID" value="C.cajan_21264.t.cds1"/>
    <property type="gene ID" value="C.cajan_21264"/>
</dbReference>
<dbReference type="PANTHER" id="PTHR45764:SF76">
    <property type="entry name" value="OS02G0132500 PROTEIN"/>
    <property type="match status" value="1"/>
</dbReference>
<keyword evidence="2" id="KW-0805">Transcription regulation</keyword>
<evidence type="ECO:0000256" key="4">
    <source>
        <dbReference type="ARBA" id="ARBA00023163"/>
    </source>
</evidence>
<evidence type="ECO:0000256" key="5">
    <source>
        <dbReference type="ARBA" id="ARBA00023242"/>
    </source>
</evidence>
<dbReference type="Pfam" id="PF00170">
    <property type="entry name" value="bZIP_1"/>
    <property type="match status" value="1"/>
</dbReference>
<dbReference type="STRING" id="3821.A0A151TMK0"/>
<dbReference type="GO" id="GO:0003700">
    <property type="term" value="F:DNA-binding transcription factor activity"/>
    <property type="evidence" value="ECO:0007669"/>
    <property type="project" value="InterPro"/>
</dbReference>
<feature type="domain" description="BZIP" evidence="7">
    <location>
        <begin position="29"/>
        <end position="92"/>
    </location>
</feature>
<sequence length="155" mass="17462">MASSSGTCSGSSTQLQNSGSEGDLQVMMDQRKRKRMISNRESARRSRMRKQKHLDDLVSQVAQLRKENQQILTSVNITTQQYLSVEAENSVLRAQVGELSHRLDSLNEIIEVLNASTADPMLNNNNNNNNNTFFNPFNMGYLNHPIMASADILQY</sequence>
<dbReference type="EMBL" id="CM003606">
    <property type="protein sequence ID" value="KYP68273.1"/>
    <property type="molecule type" value="Genomic_DNA"/>
</dbReference>
<dbReference type="GO" id="GO:0045893">
    <property type="term" value="P:positive regulation of DNA-templated transcription"/>
    <property type="evidence" value="ECO:0007669"/>
    <property type="project" value="TreeGrafter"/>
</dbReference>
<protein>
    <submittedName>
        <fullName evidence="8">Ocs element-binding factor 1</fullName>
    </submittedName>
</protein>
<dbReference type="OMA" id="ANQPIMT"/>
<dbReference type="Proteomes" id="UP000075243">
    <property type="component" value="Chromosome 4"/>
</dbReference>
<evidence type="ECO:0000256" key="1">
    <source>
        <dbReference type="ARBA" id="ARBA00004123"/>
    </source>
</evidence>
<dbReference type="SMART" id="SM00338">
    <property type="entry name" value="BRLZ"/>
    <property type="match status" value="1"/>
</dbReference>
<dbReference type="InterPro" id="IPR004827">
    <property type="entry name" value="bZIP"/>
</dbReference>
<organism evidence="8 9">
    <name type="scientific">Cajanus cajan</name>
    <name type="common">Pigeon pea</name>
    <name type="synonym">Cajanus indicus</name>
    <dbReference type="NCBI Taxonomy" id="3821"/>
    <lineage>
        <taxon>Eukaryota</taxon>
        <taxon>Viridiplantae</taxon>
        <taxon>Streptophyta</taxon>
        <taxon>Embryophyta</taxon>
        <taxon>Tracheophyta</taxon>
        <taxon>Spermatophyta</taxon>
        <taxon>Magnoliopsida</taxon>
        <taxon>eudicotyledons</taxon>
        <taxon>Gunneridae</taxon>
        <taxon>Pentapetalae</taxon>
        <taxon>rosids</taxon>
        <taxon>fabids</taxon>
        <taxon>Fabales</taxon>
        <taxon>Fabaceae</taxon>
        <taxon>Papilionoideae</taxon>
        <taxon>50 kb inversion clade</taxon>
        <taxon>NPAAA clade</taxon>
        <taxon>indigoferoid/millettioid clade</taxon>
        <taxon>Phaseoleae</taxon>
        <taxon>Cajanus</taxon>
    </lineage>
</organism>
<accession>A0A151TMK0</accession>
<dbReference type="PANTHER" id="PTHR45764">
    <property type="entry name" value="BZIP TRANSCRIPTION FACTOR 44"/>
    <property type="match status" value="1"/>
</dbReference>
<dbReference type="GO" id="GO:0005634">
    <property type="term" value="C:nucleus"/>
    <property type="evidence" value="ECO:0007669"/>
    <property type="project" value="UniProtKB-SubCell"/>
</dbReference>
<evidence type="ECO:0000313" key="9">
    <source>
        <dbReference type="Proteomes" id="UP000075243"/>
    </source>
</evidence>
<dbReference type="InterPro" id="IPR045314">
    <property type="entry name" value="bZIP_plant_GBF1"/>
</dbReference>
<feature type="region of interest" description="Disordered" evidence="6">
    <location>
        <begin position="1"/>
        <end position="50"/>
    </location>
</feature>
<evidence type="ECO:0000259" key="7">
    <source>
        <dbReference type="PROSITE" id="PS50217"/>
    </source>
</evidence>
<evidence type="ECO:0000256" key="6">
    <source>
        <dbReference type="SAM" id="MobiDB-lite"/>
    </source>
</evidence>
<name>A0A151TMK0_CAJCA</name>
<gene>
    <name evidence="8" type="ORF">KK1_021894</name>
</gene>
<evidence type="ECO:0000313" key="8">
    <source>
        <dbReference type="EMBL" id="KYP68273.1"/>
    </source>
</evidence>
<dbReference type="CDD" id="cd14702">
    <property type="entry name" value="bZIP_plant_GBF1"/>
    <property type="match status" value="1"/>
</dbReference>
<keyword evidence="4" id="KW-0804">Transcription</keyword>
<dbReference type="PROSITE" id="PS00036">
    <property type="entry name" value="BZIP_BASIC"/>
    <property type="match status" value="1"/>
</dbReference>
<reference evidence="8 9" key="1">
    <citation type="journal article" date="2012" name="Nat. Biotechnol.">
        <title>Draft genome sequence of pigeonpea (Cajanus cajan), an orphan legume crop of resource-poor farmers.</title>
        <authorList>
            <person name="Varshney R.K."/>
            <person name="Chen W."/>
            <person name="Li Y."/>
            <person name="Bharti A.K."/>
            <person name="Saxena R.K."/>
            <person name="Schlueter J.A."/>
            <person name="Donoghue M.T."/>
            <person name="Azam S."/>
            <person name="Fan G."/>
            <person name="Whaley A.M."/>
            <person name="Farmer A.D."/>
            <person name="Sheridan J."/>
            <person name="Iwata A."/>
            <person name="Tuteja R."/>
            <person name="Penmetsa R.V."/>
            <person name="Wu W."/>
            <person name="Upadhyaya H.D."/>
            <person name="Yang S.P."/>
            <person name="Shah T."/>
            <person name="Saxena K.B."/>
            <person name="Michael T."/>
            <person name="McCombie W.R."/>
            <person name="Yang B."/>
            <person name="Zhang G."/>
            <person name="Yang H."/>
            <person name="Wang J."/>
            <person name="Spillane C."/>
            <person name="Cook D.R."/>
            <person name="May G.D."/>
            <person name="Xu X."/>
            <person name="Jackson S.A."/>
        </authorList>
    </citation>
    <scope>NUCLEOTIDE SEQUENCE [LARGE SCALE GENOMIC DNA]</scope>
    <source>
        <strain evidence="9">cv. Asha</strain>
    </source>
</reference>
<dbReference type="GO" id="GO:0046982">
    <property type="term" value="F:protein heterodimerization activity"/>
    <property type="evidence" value="ECO:0007669"/>
    <property type="project" value="UniProtKB-ARBA"/>
</dbReference>
<dbReference type="InterPro" id="IPR046347">
    <property type="entry name" value="bZIP_sf"/>
</dbReference>
<dbReference type="OrthoDB" id="551672at2759"/>
<keyword evidence="9" id="KW-1185">Reference proteome</keyword>
<evidence type="ECO:0000256" key="2">
    <source>
        <dbReference type="ARBA" id="ARBA00023015"/>
    </source>
</evidence>
<proteinExistence type="predicted"/>
<dbReference type="GO" id="GO:0000976">
    <property type="term" value="F:transcription cis-regulatory region binding"/>
    <property type="evidence" value="ECO:0007669"/>
    <property type="project" value="TreeGrafter"/>
</dbReference>
<dbReference type="PROSITE" id="PS50217">
    <property type="entry name" value="BZIP"/>
    <property type="match status" value="1"/>
</dbReference>
<dbReference type="Gene3D" id="1.20.5.170">
    <property type="match status" value="1"/>
</dbReference>
<dbReference type="SUPFAM" id="SSF57959">
    <property type="entry name" value="Leucine zipper domain"/>
    <property type="match status" value="1"/>
</dbReference>
<keyword evidence="3" id="KW-0238">DNA-binding</keyword>
<keyword evidence="5" id="KW-0539">Nucleus</keyword>
<feature type="compositionally biased region" description="Low complexity" evidence="6">
    <location>
        <begin position="1"/>
        <end position="13"/>
    </location>
</feature>
<dbReference type="FunFam" id="1.20.5.170:FF:000020">
    <property type="entry name" value="BZIP transcription factor"/>
    <property type="match status" value="1"/>
</dbReference>
<evidence type="ECO:0000256" key="3">
    <source>
        <dbReference type="ARBA" id="ARBA00023125"/>
    </source>
</evidence>
<comment type="subcellular location">
    <subcellularLocation>
        <location evidence="1">Nucleus</location>
    </subcellularLocation>
</comment>
<dbReference type="AlphaFoldDB" id="A0A151TMK0"/>